<dbReference type="RefSeq" id="XP_004223480.1">
    <property type="nucleotide sequence ID" value="XM_004223432.1"/>
</dbReference>
<feature type="transmembrane region" description="Helical" evidence="2">
    <location>
        <begin position="132"/>
        <end position="154"/>
    </location>
</feature>
<dbReference type="Proteomes" id="UP000006319">
    <property type="component" value="Chromosome 12"/>
</dbReference>
<organism evidence="3 4">
    <name type="scientific">Plasmodium cynomolgi (strain B)</name>
    <dbReference type="NCBI Taxonomy" id="1120755"/>
    <lineage>
        <taxon>Eukaryota</taxon>
        <taxon>Sar</taxon>
        <taxon>Alveolata</taxon>
        <taxon>Apicomplexa</taxon>
        <taxon>Aconoidasida</taxon>
        <taxon>Haemosporida</taxon>
        <taxon>Plasmodiidae</taxon>
        <taxon>Plasmodium</taxon>
        <taxon>Plasmodium (Plasmodium)</taxon>
    </lineage>
</organism>
<protein>
    <submittedName>
        <fullName evidence="3">VIR-like CYIR protein</fullName>
    </submittedName>
</protein>
<dbReference type="InterPro" id="IPR008780">
    <property type="entry name" value="Plasmodium_Vir"/>
</dbReference>
<dbReference type="KEGG" id="pcy:PCYB_121010"/>
<evidence type="ECO:0000256" key="1">
    <source>
        <dbReference type="SAM" id="MobiDB-lite"/>
    </source>
</evidence>
<dbReference type="GeneID" id="14694601"/>
<sequence length="209" mass="23150">KDGAPAGAAKAGSTAGDNVRQESSKNLVGTGDSPGLTRSTSLGGLGRHVEARGSSFSSVAAAGVRTLGKLATTVLKGPLIPTIGKITGHVAHAPSFYNLRRRWNKLLDSTVNTRGIFGSIYGKLSSNFIRNIIMASAIFGTFFFIFCYNMSYGLKSGSPKRKQKKKIFEHNYYEEYENELAMYDSQNESLDSQEDRYYLNYQPERYYYY</sequence>
<keyword evidence="2" id="KW-0812">Transmembrane</keyword>
<dbReference type="VEuPathDB" id="PlasmoDB:PCYB_121010"/>
<feature type="compositionally biased region" description="Low complexity" evidence="1">
    <location>
        <begin position="1"/>
        <end position="16"/>
    </location>
</feature>
<name>K6UL99_PLACD</name>
<dbReference type="OrthoDB" id="389361at2759"/>
<keyword evidence="2" id="KW-0472">Membrane</keyword>
<feature type="non-terminal residue" evidence="3">
    <location>
        <position position="1"/>
    </location>
</feature>
<evidence type="ECO:0000313" key="3">
    <source>
        <dbReference type="EMBL" id="GAB67533.1"/>
    </source>
</evidence>
<accession>K6UL99</accession>
<gene>
    <name evidence="3" type="ORF">PCYB_121010</name>
</gene>
<dbReference type="Pfam" id="PF05795">
    <property type="entry name" value="Plasmodium_Vir"/>
    <property type="match status" value="1"/>
</dbReference>
<keyword evidence="2" id="KW-1133">Transmembrane helix</keyword>
<reference evidence="3 4" key="1">
    <citation type="journal article" date="2012" name="Nat. Genet.">
        <title>Plasmodium cynomolgi genome sequences provide insight into Plasmodium vivax and the monkey malaria clade.</title>
        <authorList>
            <person name="Tachibana S."/>
            <person name="Sullivan S.A."/>
            <person name="Kawai S."/>
            <person name="Nakamura S."/>
            <person name="Kim H.R."/>
            <person name="Goto N."/>
            <person name="Arisue N."/>
            <person name="Palacpac N.M.Q."/>
            <person name="Honma H."/>
            <person name="Yagi M."/>
            <person name="Tougan T."/>
            <person name="Katakai Y."/>
            <person name="Kaneko O."/>
            <person name="Mita T."/>
            <person name="Kita K."/>
            <person name="Yasutomi Y."/>
            <person name="Sutton P.L."/>
            <person name="Shakhbatyan R."/>
            <person name="Horii T."/>
            <person name="Yasunaga T."/>
            <person name="Barnwell J.W."/>
            <person name="Escalante A.A."/>
            <person name="Carlton J.M."/>
            <person name="Tanabe K."/>
        </authorList>
    </citation>
    <scope>NUCLEOTIDE SEQUENCE [LARGE SCALE GENOMIC DNA]</scope>
    <source>
        <strain evidence="3 4">B</strain>
    </source>
</reference>
<evidence type="ECO:0000256" key="2">
    <source>
        <dbReference type="SAM" id="Phobius"/>
    </source>
</evidence>
<feature type="region of interest" description="Disordered" evidence="1">
    <location>
        <begin position="1"/>
        <end position="44"/>
    </location>
</feature>
<evidence type="ECO:0000313" key="4">
    <source>
        <dbReference type="Proteomes" id="UP000006319"/>
    </source>
</evidence>
<dbReference type="AlphaFoldDB" id="K6UL99"/>
<dbReference type="EMBL" id="DF157104">
    <property type="protein sequence ID" value="GAB67533.1"/>
    <property type="molecule type" value="Genomic_DNA"/>
</dbReference>
<proteinExistence type="predicted"/>
<keyword evidence="4" id="KW-1185">Reference proteome</keyword>
<feature type="non-terminal residue" evidence="3">
    <location>
        <position position="209"/>
    </location>
</feature>